<name>A0A842GAX2_9LIST</name>
<dbReference type="AlphaFoldDB" id="A0A842GAX2"/>
<accession>A0A842GAX2</accession>
<reference evidence="1 2" key="1">
    <citation type="submission" date="2020-03" db="EMBL/GenBank/DDBJ databases">
        <title>Soil Listeria distribution.</title>
        <authorList>
            <person name="Liao J."/>
            <person name="Wiedmann M."/>
        </authorList>
    </citation>
    <scope>NUCLEOTIDE SEQUENCE [LARGE SCALE GENOMIC DNA]</scope>
    <source>
        <strain evidence="1 2">FSL L7-0051</strain>
    </source>
</reference>
<evidence type="ECO:0000313" key="1">
    <source>
        <dbReference type="EMBL" id="MBC2292957.1"/>
    </source>
</evidence>
<proteinExistence type="predicted"/>
<dbReference type="EMBL" id="JAARZT010000011">
    <property type="protein sequence ID" value="MBC2292957.1"/>
    <property type="molecule type" value="Genomic_DNA"/>
</dbReference>
<evidence type="ECO:0000313" key="2">
    <source>
        <dbReference type="Proteomes" id="UP000543005"/>
    </source>
</evidence>
<comment type="caution">
    <text evidence="1">The sequence shown here is derived from an EMBL/GenBank/DDBJ whole genome shotgun (WGS) entry which is preliminary data.</text>
</comment>
<protein>
    <submittedName>
        <fullName evidence="1">Uncharacterized protein</fullName>
    </submittedName>
</protein>
<sequence length="83" mass="10114">MNELNERQKTMVSDMKEDYMSNRENNAFAQSLYMMIDELIDWNGTLYEQYETFSEKEHVKIMRVFMDWALETEDVNKDWGRAE</sequence>
<gene>
    <name evidence="1" type="ORF">HCC36_06890</name>
</gene>
<organism evidence="1 2">
    <name type="scientific">Listeria booriae</name>
    <dbReference type="NCBI Taxonomy" id="1552123"/>
    <lineage>
        <taxon>Bacteria</taxon>
        <taxon>Bacillati</taxon>
        <taxon>Bacillota</taxon>
        <taxon>Bacilli</taxon>
        <taxon>Bacillales</taxon>
        <taxon>Listeriaceae</taxon>
        <taxon>Listeria</taxon>
    </lineage>
</organism>
<dbReference type="Proteomes" id="UP000543005">
    <property type="component" value="Unassembled WGS sequence"/>
</dbReference>
<dbReference type="RefSeq" id="WP_185629049.1">
    <property type="nucleotide sequence ID" value="NZ_JAARZT010000011.1"/>
</dbReference>